<comment type="caution">
    <text evidence="1">The sequence shown here is derived from an EMBL/GenBank/DDBJ whole genome shotgun (WGS) entry which is preliminary data.</text>
</comment>
<organism evidence="1 2">
    <name type="scientific">Bailinhaonella thermotolerans</name>
    <dbReference type="NCBI Taxonomy" id="1070861"/>
    <lineage>
        <taxon>Bacteria</taxon>
        <taxon>Bacillati</taxon>
        <taxon>Actinomycetota</taxon>
        <taxon>Actinomycetes</taxon>
        <taxon>Streptosporangiales</taxon>
        <taxon>Streptosporangiaceae</taxon>
        <taxon>Bailinhaonella</taxon>
    </lineage>
</organism>
<reference evidence="1 2" key="1">
    <citation type="submission" date="2018-09" db="EMBL/GenBank/DDBJ databases">
        <title>YIM 75507 draft genome.</title>
        <authorList>
            <person name="Tang S."/>
            <person name="Feng Y."/>
        </authorList>
    </citation>
    <scope>NUCLEOTIDE SEQUENCE [LARGE SCALE GENOMIC DNA]</scope>
    <source>
        <strain evidence="1 2">YIM 75507</strain>
    </source>
</reference>
<dbReference type="AlphaFoldDB" id="A0A3A4AVM5"/>
<dbReference type="Proteomes" id="UP000265768">
    <property type="component" value="Unassembled WGS sequence"/>
</dbReference>
<dbReference type="EMBL" id="QZEY01000007">
    <property type="protein sequence ID" value="RJL31374.1"/>
    <property type="molecule type" value="Genomic_DNA"/>
</dbReference>
<gene>
    <name evidence="1" type="ORF">D5H75_20245</name>
</gene>
<keyword evidence="2" id="KW-1185">Reference proteome</keyword>
<dbReference type="RefSeq" id="WP_119928059.1">
    <property type="nucleotide sequence ID" value="NZ_QZEY01000007.1"/>
</dbReference>
<sequence length="749" mass="79736">MEGSDRHTGAGYSAGQLAKALFTAAAHEDAATRERAGERVRRWAAVLGGTLSGRLTVGSRTPVADLPAWVTPEVVRGGFATGTPAAGGPLTRHEAELAARAGVRPERKALFAHHLTEEGLAGLGELLDGGAYRVEFPEEAALPVVAWLLRAGDREGALEVLEAVSPYAGLLRFAPAPADAPPPDPEVMWRETAGEARDGVSGCEPNARVETMREALTVWNPFADELLALWLDTAEDGRVGARTDGEWRDRAAALLARYRELAAAHTRCAKHRKPKENLAILRSALEETVAGRALTPRAAGLLQRAVDSMVARRGRPGEERHAALRARQAAEASIPAHHLLARVVVARLADLPPDHGIRDVEAVLAPAREGEAPGVPAGTPIPPSIARVVRRAYAGTAEELIEAGVVPSAEVLATLVPRIAAAATAAPYADDALRSLMAANYLAFRRRRSLLLLNLEHQVRLDELPWVRAAARHRAADAGSRDDAHAALRRLGELALDAFPGTLPPNPFVRELAALSEEAGERLPWVEELAADIFMGTFSGKFPAAAKIAGELLRGGLYERYYGIDYAAVAAVPDVRRGAGRGAATSAEFDRMCGSTGSWGRPAENGVVIENAQILTTHNLATLVLRAGARPAAGWRELALRAFATAVTLTGRVRGNPRPLSTIKDAAYAWRHMIFFLSLPGAGDPLDFADELDRRLAAVPAPTRARLTPAVAGLRHVAAGGEFAPDGTAGEARRLRGWTTTRHWMAAAP</sequence>
<evidence type="ECO:0000313" key="2">
    <source>
        <dbReference type="Proteomes" id="UP000265768"/>
    </source>
</evidence>
<accession>A0A3A4AVM5</accession>
<proteinExistence type="predicted"/>
<name>A0A3A4AVM5_9ACTN</name>
<protein>
    <submittedName>
        <fullName evidence="1">Uncharacterized protein</fullName>
    </submittedName>
</protein>
<dbReference type="OrthoDB" id="5136203at2"/>
<evidence type="ECO:0000313" key="1">
    <source>
        <dbReference type="EMBL" id="RJL31374.1"/>
    </source>
</evidence>